<sequence length="388" mass="42988">MTSGLTCVDLFCGAGGFSLGFFNAGFDIVAATDYQESARRTYTHNIDSPFLQADIADLAGDIGPLRDRGNFGDEIVDVVVGGPPCKGFSTAGVYNPEDPRSSLLHHYIRVVKHLQPRAIVVENVPGAKGLKNGAYVDALLKNARELGYKTRMLELNAADYGVPQLRNRLIFVGYRDDSPVSPPVPTHTGDARQKRLGEASINKEHVTVAEAISDLSFLSSGEESSDYELPPQSEYQEQMRRYHDGPLFNHKATDHSDTVQERFRTLEEGEGIDDLPPRLQTNKHSMRKYDRTEPAHTVTTLPEDFVHYEQPRIPTVRELARLQSFPDWFEFKGPRTTGGSRRIDSLPQYSQVGNAVPPLMAEAIGRHVKATLTGQDPKAAAEARLNRS</sequence>
<name>A0ACC6VR69_9EURY</name>
<keyword evidence="1" id="KW-0808">Transferase</keyword>
<protein>
    <submittedName>
        <fullName evidence="1">DNA cytosine methyltransferase</fullName>
        <ecNumber evidence="1">2.1.1.37</ecNumber>
    </submittedName>
</protein>
<keyword evidence="2" id="KW-1185">Reference proteome</keyword>
<dbReference type="EMBL" id="JBHMAK010000013">
    <property type="protein sequence ID" value="MFB9813254.1"/>
    <property type="molecule type" value="Genomic_DNA"/>
</dbReference>
<accession>A0ACC6VR69</accession>
<dbReference type="EC" id="2.1.1.37" evidence="1"/>
<reference evidence="1" key="1">
    <citation type="submission" date="2024-09" db="EMBL/GenBank/DDBJ databases">
        <authorList>
            <person name="Sun Q."/>
            <person name="Mori K."/>
        </authorList>
    </citation>
    <scope>NUCLEOTIDE SEQUENCE</scope>
    <source>
        <strain evidence="1">JCM 19018</strain>
    </source>
</reference>
<evidence type="ECO:0000313" key="1">
    <source>
        <dbReference type="EMBL" id="MFB9813254.1"/>
    </source>
</evidence>
<evidence type="ECO:0000313" key="2">
    <source>
        <dbReference type="Proteomes" id="UP001589559"/>
    </source>
</evidence>
<organism evidence="1 2">
    <name type="scientific">Haloarcula sebkhae</name>
    <dbReference type="NCBI Taxonomy" id="932660"/>
    <lineage>
        <taxon>Archaea</taxon>
        <taxon>Methanobacteriati</taxon>
        <taxon>Methanobacteriota</taxon>
        <taxon>Stenosarchaea group</taxon>
        <taxon>Halobacteria</taxon>
        <taxon>Halobacteriales</taxon>
        <taxon>Haloarculaceae</taxon>
        <taxon>Haloarcula</taxon>
    </lineage>
</organism>
<gene>
    <name evidence="1" type="ORF">ACFFN7_18015</name>
</gene>
<dbReference type="Proteomes" id="UP001589559">
    <property type="component" value="Unassembled WGS sequence"/>
</dbReference>
<proteinExistence type="predicted"/>
<comment type="caution">
    <text evidence="1">The sequence shown here is derived from an EMBL/GenBank/DDBJ whole genome shotgun (WGS) entry which is preliminary data.</text>
</comment>
<keyword evidence="1" id="KW-0489">Methyltransferase</keyword>